<dbReference type="EMBL" id="JAVFWL010000002">
    <property type="protein sequence ID" value="KAK6737906.1"/>
    <property type="molecule type" value="Genomic_DNA"/>
</dbReference>
<comment type="caution">
    <text evidence="1">The sequence shown here is derived from an EMBL/GenBank/DDBJ whole genome shotgun (WGS) entry which is preliminary data.</text>
</comment>
<name>A0ABR1CL43_NECAM</name>
<evidence type="ECO:0000313" key="2">
    <source>
        <dbReference type="Proteomes" id="UP001303046"/>
    </source>
</evidence>
<protein>
    <submittedName>
        <fullName evidence="1">Uncharacterized protein</fullName>
    </submittedName>
</protein>
<reference evidence="1 2" key="1">
    <citation type="submission" date="2023-08" db="EMBL/GenBank/DDBJ databases">
        <title>A Necator americanus chromosomal reference genome.</title>
        <authorList>
            <person name="Ilik V."/>
            <person name="Petrzelkova K.J."/>
            <person name="Pardy F."/>
            <person name="Fuh T."/>
            <person name="Niatou-Singa F.S."/>
            <person name="Gouil Q."/>
            <person name="Baker L."/>
            <person name="Ritchie M.E."/>
            <person name="Jex A.R."/>
            <person name="Gazzola D."/>
            <person name="Li H."/>
            <person name="Toshio Fujiwara R."/>
            <person name="Zhan B."/>
            <person name="Aroian R.V."/>
            <person name="Pafco B."/>
            <person name="Schwarz E.M."/>
        </authorList>
    </citation>
    <scope>NUCLEOTIDE SEQUENCE [LARGE SCALE GENOMIC DNA]</scope>
    <source>
        <strain evidence="1 2">Aroian</strain>
        <tissue evidence="1">Whole animal</tissue>
    </source>
</reference>
<proteinExistence type="predicted"/>
<keyword evidence="2" id="KW-1185">Reference proteome</keyword>
<gene>
    <name evidence="1" type="primary">Necator_chrII.g7963</name>
    <name evidence="1" type="ORF">RB195_020169</name>
</gene>
<evidence type="ECO:0000313" key="1">
    <source>
        <dbReference type="EMBL" id="KAK6737906.1"/>
    </source>
</evidence>
<organism evidence="1 2">
    <name type="scientific">Necator americanus</name>
    <name type="common">Human hookworm</name>
    <dbReference type="NCBI Taxonomy" id="51031"/>
    <lineage>
        <taxon>Eukaryota</taxon>
        <taxon>Metazoa</taxon>
        <taxon>Ecdysozoa</taxon>
        <taxon>Nematoda</taxon>
        <taxon>Chromadorea</taxon>
        <taxon>Rhabditida</taxon>
        <taxon>Rhabditina</taxon>
        <taxon>Rhabditomorpha</taxon>
        <taxon>Strongyloidea</taxon>
        <taxon>Ancylostomatidae</taxon>
        <taxon>Bunostominae</taxon>
        <taxon>Necator</taxon>
    </lineage>
</organism>
<accession>A0ABR1CL43</accession>
<dbReference type="Proteomes" id="UP001303046">
    <property type="component" value="Unassembled WGS sequence"/>
</dbReference>
<sequence>MAHQTRCGRFVATICRTLTDGIERDNIAWSTRREVEVIQNARENEMTQIETSVPFAFMDFLRQESTEQTISSPLPNLSDHVDMRATPVGKDVIVGLQSSQRVIVGVLLYCGRRRVEFVEVLTLTKIYWNPSC</sequence>